<evidence type="ECO:0000256" key="3">
    <source>
        <dbReference type="SAM" id="Phobius"/>
    </source>
</evidence>
<keyword evidence="3" id="KW-0472">Membrane</keyword>
<dbReference type="InterPro" id="IPR002902">
    <property type="entry name" value="GNK2"/>
</dbReference>
<feature type="domain" description="Gnk2-homologous" evidence="5">
    <location>
        <begin position="113"/>
        <end position="218"/>
    </location>
</feature>
<comment type="caution">
    <text evidence="6">The sequence shown here is derived from an EMBL/GenBank/DDBJ whole genome shotgun (WGS) entry which is preliminary data.</text>
</comment>
<evidence type="ECO:0000256" key="2">
    <source>
        <dbReference type="ARBA" id="ARBA00022737"/>
    </source>
</evidence>
<keyword evidence="1 4" id="KW-0732">Signal</keyword>
<gene>
    <name evidence="6" type="ORF">QVD17_31355</name>
</gene>
<dbReference type="CDD" id="cd23509">
    <property type="entry name" value="Gnk2-like"/>
    <property type="match status" value="2"/>
</dbReference>
<dbReference type="Proteomes" id="UP001229421">
    <property type="component" value="Unassembled WGS sequence"/>
</dbReference>
<evidence type="ECO:0000256" key="4">
    <source>
        <dbReference type="SAM" id="SignalP"/>
    </source>
</evidence>
<dbReference type="AlphaFoldDB" id="A0AAD8K7C8"/>
<protein>
    <recommendedName>
        <fullName evidence="5">Gnk2-homologous domain-containing protein</fullName>
    </recommendedName>
</protein>
<evidence type="ECO:0000256" key="1">
    <source>
        <dbReference type="ARBA" id="ARBA00022729"/>
    </source>
</evidence>
<dbReference type="InterPro" id="IPR038408">
    <property type="entry name" value="GNK2_sf"/>
</dbReference>
<proteinExistence type="predicted"/>
<dbReference type="EMBL" id="JAUHHV010000008">
    <property type="protein sequence ID" value="KAK1415572.1"/>
    <property type="molecule type" value="Genomic_DNA"/>
</dbReference>
<keyword evidence="3" id="KW-1133">Transmembrane helix</keyword>
<feature type="domain" description="Gnk2-homologous" evidence="5">
    <location>
        <begin position="7"/>
        <end position="109"/>
    </location>
</feature>
<accession>A0AAD8K7C8</accession>
<keyword evidence="3" id="KW-0812">Transmembrane</keyword>
<dbReference type="PANTHER" id="PTHR32099">
    <property type="entry name" value="CYSTEINE-RICH REPEAT SECRETORY PROTEIN"/>
    <property type="match status" value="1"/>
</dbReference>
<dbReference type="Pfam" id="PF01657">
    <property type="entry name" value="Stress-antifung"/>
    <property type="match status" value="1"/>
</dbReference>
<name>A0AAD8K7C8_TARER</name>
<evidence type="ECO:0000313" key="6">
    <source>
        <dbReference type="EMBL" id="KAK1415572.1"/>
    </source>
</evidence>
<feature type="chain" id="PRO_5042118558" description="Gnk2-homologous domain-containing protein" evidence="4">
    <location>
        <begin position="17"/>
        <end position="268"/>
    </location>
</feature>
<feature type="signal peptide" evidence="4">
    <location>
        <begin position="1"/>
        <end position="16"/>
    </location>
</feature>
<evidence type="ECO:0000259" key="5">
    <source>
        <dbReference type="PROSITE" id="PS51473"/>
    </source>
</evidence>
<reference evidence="6" key="1">
    <citation type="journal article" date="2023" name="bioRxiv">
        <title>Improved chromosome-level genome assembly for marigold (Tagetes erecta).</title>
        <authorList>
            <person name="Jiang F."/>
            <person name="Yuan L."/>
            <person name="Wang S."/>
            <person name="Wang H."/>
            <person name="Xu D."/>
            <person name="Wang A."/>
            <person name="Fan W."/>
        </authorList>
    </citation>
    <scope>NUCLEOTIDE SEQUENCE</scope>
    <source>
        <strain evidence="6">WSJ</strain>
        <tissue evidence="6">Leaf</tissue>
    </source>
</reference>
<dbReference type="PANTHER" id="PTHR32099:SF30">
    <property type="entry name" value="OS03G0564600 PROTEIN"/>
    <property type="match status" value="1"/>
</dbReference>
<sequence>MLLSLLFMIMPGLGHGKCSSINTTFQQNHIILFNLLIKNTPLHDGFYTSSVGNDSNQVFGVAQCKANISSKACTDCLKFAIGSYDGCPDSREGETMSTDCTTEISKENVTGIWTNSSMATFGANDLDDALVFSKGFSMMQELATTVPYQPLMYQAAEIDVGAYGKRYGLGQCGRDLSKLVCQNCLQDRLKTYRSYVENRTGWEIVGPSCSMWYVNASDAYNKDVNAAGPTPLDNQFPPGTASVASGVGSMGIATFVMLFVATHVLHLS</sequence>
<dbReference type="Gene3D" id="3.30.430.20">
    <property type="entry name" value="Gnk2 domain, C-X8-C-X2-C motif"/>
    <property type="match status" value="2"/>
</dbReference>
<dbReference type="PROSITE" id="PS51473">
    <property type="entry name" value="GNK2"/>
    <property type="match status" value="2"/>
</dbReference>
<keyword evidence="2" id="KW-0677">Repeat</keyword>
<evidence type="ECO:0000313" key="7">
    <source>
        <dbReference type="Proteomes" id="UP001229421"/>
    </source>
</evidence>
<keyword evidence="7" id="KW-1185">Reference proteome</keyword>
<organism evidence="6 7">
    <name type="scientific">Tagetes erecta</name>
    <name type="common">African marigold</name>
    <dbReference type="NCBI Taxonomy" id="13708"/>
    <lineage>
        <taxon>Eukaryota</taxon>
        <taxon>Viridiplantae</taxon>
        <taxon>Streptophyta</taxon>
        <taxon>Embryophyta</taxon>
        <taxon>Tracheophyta</taxon>
        <taxon>Spermatophyta</taxon>
        <taxon>Magnoliopsida</taxon>
        <taxon>eudicotyledons</taxon>
        <taxon>Gunneridae</taxon>
        <taxon>Pentapetalae</taxon>
        <taxon>asterids</taxon>
        <taxon>campanulids</taxon>
        <taxon>Asterales</taxon>
        <taxon>Asteraceae</taxon>
        <taxon>Asteroideae</taxon>
        <taxon>Heliantheae alliance</taxon>
        <taxon>Tageteae</taxon>
        <taxon>Tagetes</taxon>
    </lineage>
</organism>
<feature type="transmembrane region" description="Helical" evidence="3">
    <location>
        <begin position="243"/>
        <end position="265"/>
    </location>
</feature>